<protein>
    <recommendedName>
        <fullName evidence="15">Ion transport domain-containing protein</fullName>
    </recommendedName>
</protein>
<dbReference type="PANTHER" id="PTHR10582:SF28">
    <property type="entry name" value="NANCHUNG, ISOFORM B"/>
    <property type="match status" value="1"/>
</dbReference>
<evidence type="ECO:0000256" key="7">
    <source>
        <dbReference type="ARBA" id="ARBA00022737"/>
    </source>
</evidence>
<evidence type="ECO:0000256" key="2">
    <source>
        <dbReference type="ARBA" id="ARBA00022448"/>
    </source>
</evidence>
<dbReference type="SUPFAM" id="SSF48403">
    <property type="entry name" value="Ankyrin repeat"/>
    <property type="match status" value="1"/>
</dbReference>
<dbReference type="InterPro" id="IPR002110">
    <property type="entry name" value="Ankyrin_rpt"/>
</dbReference>
<dbReference type="GO" id="GO:0005886">
    <property type="term" value="C:plasma membrane"/>
    <property type="evidence" value="ECO:0007669"/>
    <property type="project" value="UniProtKB-SubCell"/>
</dbReference>
<feature type="transmembrane region" description="Helical" evidence="14">
    <location>
        <begin position="407"/>
        <end position="427"/>
    </location>
</feature>
<dbReference type="PANTHER" id="PTHR10582">
    <property type="entry name" value="TRANSIENT RECEPTOR POTENTIAL ION CHANNEL PROTEIN"/>
    <property type="match status" value="1"/>
</dbReference>
<keyword evidence="3" id="KW-1003">Cell membrane</keyword>
<evidence type="ECO:0000256" key="13">
    <source>
        <dbReference type="PROSITE-ProRule" id="PRU00023"/>
    </source>
</evidence>
<evidence type="ECO:0000256" key="9">
    <source>
        <dbReference type="ARBA" id="ARBA00022989"/>
    </source>
</evidence>
<dbReference type="InterPro" id="IPR005821">
    <property type="entry name" value="Ion_trans_dom"/>
</dbReference>
<feature type="domain" description="Ion transport" evidence="15">
    <location>
        <begin position="520"/>
        <end position="733"/>
    </location>
</feature>
<reference evidence="16" key="1">
    <citation type="journal article" date="2023" name="G3 (Bethesda)">
        <title>Whole genome assemblies of Zophobas morio and Tenebrio molitor.</title>
        <authorList>
            <person name="Kaur S."/>
            <person name="Stinson S.A."/>
            <person name="diCenzo G.C."/>
        </authorList>
    </citation>
    <scope>NUCLEOTIDE SEQUENCE</scope>
    <source>
        <strain evidence="16">QUZm001</strain>
    </source>
</reference>
<sequence>MGNTESNVTSGVKKQAGASILPIYKLCDLKGGGLLVELMKRATQNKQYAELDHAIKTKVEHFLYNKGAGRYFAISDLVLLRNKERPRHKLLPPLRAMENPDEFEIDDEGPEVTEEEYQKNPHLYRHICWKIKERGAVGESIMHLCLLNATSLHADIAKRLLRFYPKLINDIYMSDEYYGENVLHIAIVNEDPSMVKFLLDSGVNIQERCCGNFMCPEDQKSSRSDSLDHEWVNVCAETNYEGYVYWGEYPLTFAACLGQEESFRLMLVRGADPDAQDTNGNTVLHLLVILQKLEAFDMAYEVGAKLAIRNVLNLTALTLAAKLARIDMFFHILNLEREIYWQIGSITCAAYPLSQIDTIDMETGQISKTSALNLVVFGDKDEHLELMDGVLIDLLNAKWNTFVKFKFYKQFFTFSFYFIISLIAFTLRPGPPPSKDFAHSNTTNTTNTSLLHHHTPENMKNLTRIINSTIKWENLTSIPILKKSDDDDDEDSDVEEWWDNLQEECRLMQLTEAQDKIRLTAEILIVVGAFTYLASAIREARFLGGRMFFENLMTAPSRVMFLFSCILMLIVPFLRLACLDEKEDIVTVVIMLTTAPYFLFFCRGFKTVGPFVVMIYRMVMGDLIRFASIYLVFVMGFSQAFYIIFLSFDDPKTPDDVDDSATNPMSTPIESIMAMFLMSMTNFGDYYAAFERTDHEYEAKVLFVVFMVIVSILLINMLIAMMGNTYQKIAETRNEWQRQWARIVLVVERGVSPAERWKQLMVYSQPMSDGRRALVLRLNQTDEDKEEMKEILEMRRRHERHIKKRKEKLKELNKTT</sequence>
<keyword evidence="13" id="KW-0040">ANK repeat</keyword>
<dbReference type="GO" id="GO:0098703">
    <property type="term" value="P:calcium ion import across plasma membrane"/>
    <property type="evidence" value="ECO:0007669"/>
    <property type="project" value="TreeGrafter"/>
</dbReference>
<dbReference type="AlphaFoldDB" id="A0AA38IDV3"/>
<comment type="subcellular location">
    <subcellularLocation>
        <location evidence="1">Cell membrane</location>
        <topology evidence="1">Multi-pass membrane protein</topology>
    </subcellularLocation>
</comment>
<gene>
    <name evidence="16" type="ORF">Zmor_015241</name>
</gene>
<keyword evidence="4" id="KW-0109">Calcium transport</keyword>
<evidence type="ECO:0000256" key="8">
    <source>
        <dbReference type="ARBA" id="ARBA00022837"/>
    </source>
</evidence>
<accession>A0AA38IDV3</accession>
<evidence type="ECO:0000256" key="3">
    <source>
        <dbReference type="ARBA" id="ARBA00022475"/>
    </source>
</evidence>
<keyword evidence="5" id="KW-0107">Calcium channel</keyword>
<keyword evidence="10" id="KW-0406">Ion transport</keyword>
<feature type="transmembrane region" description="Helical" evidence="14">
    <location>
        <begin position="559"/>
        <end position="579"/>
    </location>
</feature>
<evidence type="ECO:0000256" key="11">
    <source>
        <dbReference type="ARBA" id="ARBA00023136"/>
    </source>
</evidence>
<keyword evidence="6 14" id="KW-0812">Transmembrane</keyword>
<evidence type="ECO:0000256" key="12">
    <source>
        <dbReference type="ARBA" id="ARBA00023303"/>
    </source>
</evidence>
<keyword evidence="12" id="KW-0407">Ion channel</keyword>
<dbReference type="SMART" id="SM00248">
    <property type="entry name" value="ANK"/>
    <property type="match status" value="5"/>
</dbReference>
<dbReference type="PROSITE" id="PS50088">
    <property type="entry name" value="ANK_REPEAT"/>
    <property type="match status" value="2"/>
</dbReference>
<keyword evidence="2" id="KW-0813">Transport</keyword>
<dbReference type="InterPro" id="IPR024862">
    <property type="entry name" value="TRPV"/>
</dbReference>
<feature type="transmembrane region" description="Helical" evidence="14">
    <location>
        <begin position="585"/>
        <end position="602"/>
    </location>
</feature>
<dbReference type="GO" id="GO:0034703">
    <property type="term" value="C:cation channel complex"/>
    <property type="evidence" value="ECO:0007669"/>
    <property type="project" value="UniProtKB-ARBA"/>
</dbReference>
<keyword evidence="9 14" id="KW-1133">Transmembrane helix</keyword>
<evidence type="ECO:0000256" key="4">
    <source>
        <dbReference type="ARBA" id="ARBA00022568"/>
    </source>
</evidence>
<feature type="transmembrane region" description="Helical" evidence="14">
    <location>
        <begin position="517"/>
        <end position="538"/>
    </location>
</feature>
<evidence type="ECO:0000256" key="10">
    <source>
        <dbReference type="ARBA" id="ARBA00023065"/>
    </source>
</evidence>
<feature type="transmembrane region" description="Helical" evidence="14">
    <location>
        <begin position="623"/>
        <end position="648"/>
    </location>
</feature>
<comment type="caution">
    <text evidence="16">The sequence shown here is derived from an EMBL/GenBank/DDBJ whole genome shotgun (WGS) entry which is preliminary data.</text>
</comment>
<dbReference type="Pfam" id="PF00520">
    <property type="entry name" value="Ion_trans"/>
    <property type="match status" value="1"/>
</dbReference>
<dbReference type="EMBL" id="JALNTZ010000004">
    <property type="protein sequence ID" value="KAJ3656143.1"/>
    <property type="molecule type" value="Genomic_DNA"/>
</dbReference>
<organism evidence="16 17">
    <name type="scientific">Zophobas morio</name>
    <dbReference type="NCBI Taxonomy" id="2755281"/>
    <lineage>
        <taxon>Eukaryota</taxon>
        <taxon>Metazoa</taxon>
        <taxon>Ecdysozoa</taxon>
        <taxon>Arthropoda</taxon>
        <taxon>Hexapoda</taxon>
        <taxon>Insecta</taxon>
        <taxon>Pterygota</taxon>
        <taxon>Neoptera</taxon>
        <taxon>Endopterygota</taxon>
        <taxon>Coleoptera</taxon>
        <taxon>Polyphaga</taxon>
        <taxon>Cucujiformia</taxon>
        <taxon>Tenebrionidae</taxon>
        <taxon>Zophobas</taxon>
    </lineage>
</organism>
<evidence type="ECO:0000259" key="15">
    <source>
        <dbReference type="Pfam" id="PF00520"/>
    </source>
</evidence>
<keyword evidence="11 14" id="KW-0472">Membrane</keyword>
<feature type="transmembrane region" description="Helical" evidence="14">
    <location>
        <begin position="668"/>
        <end position="689"/>
    </location>
</feature>
<dbReference type="FunFam" id="1.25.40.20:FF:000181">
    <property type="entry name" value="Nanchung, isoform A"/>
    <property type="match status" value="1"/>
</dbReference>
<evidence type="ECO:0000256" key="1">
    <source>
        <dbReference type="ARBA" id="ARBA00004651"/>
    </source>
</evidence>
<proteinExistence type="predicted"/>
<keyword evidence="17" id="KW-1185">Reference proteome</keyword>
<evidence type="ECO:0000313" key="17">
    <source>
        <dbReference type="Proteomes" id="UP001168821"/>
    </source>
</evidence>
<name>A0AA38IDV3_9CUCU</name>
<dbReference type="Pfam" id="PF13606">
    <property type="entry name" value="Ank_3"/>
    <property type="match status" value="1"/>
</dbReference>
<dbReference type="Gene3D" id="1.25.40.20">
    <property type="entry name" value="Ankyrin repeat-containing domain"/>
    <property type="match status" value="1"/>
</dbReference>
<keyword evidence="8" id="KW-0106">Calcium</keyword>
<evidence type="ECO:0000313" key="16">
    <source>
        <dbReference type="EMBL" id="KAJ3656143.1"/>
    </source>
</evidence>
<evidence type="ECO:0000256" key="14">
    <source>
        <dbReference type="SAM" id="Phobius"/>
    </source>
</evidence>
<evidence type="ECO:0000256" key="5">
    <source>
        <dbReference type="ARBA" id="ARBA00022673"/>
    </source>
</evidence>
<evidence type="ECO:0000256" key="6">
    <source>
        <dbReference type="ARBA" id="ARBA00022692"/>
    </source>
</evidence>
<dbReference type="GO" id="GO:0005262">
    <property type="term" value="F:calcium channel activity"/>
    <property type="evidence" value="ECO:0007669"/>
    <property type="project" value="UniProtKB-KW"/>
</dbReference>
<feature type="repeat" description="ANK" evidence="13">
    <location>
        <begin position="246"/>
        <end position="278"/>
    </location>
</feature>
<feature type="repeat" description="ANK" evidence="13">
    <location>
        <begin position="178"/>
        <end position="210"/>
    </location>
</feature>
<feature type="transmembrane region" description="Helical" evidence="14">
    <location>
        <begin position="701"/>
        <end position="723"/>
    </location>
</feature>
<dbReference type="Pfam" id="PF00023">
    <property type="entry name" value="Ank"/>
    <property type="match status" value="1"/>
</dbReference>
<dbReference type="SUPFAM" id="SSF81324">
    <property type="entry name" value="Voltage-gated potassium channels"/>
    <property type="match status" value="1"/>
</dbReference>
<dbReference type="PROSITE" id="PS50297">
    <property type="entry name" value="ANK_REP_REGION"/>
    <property type="match status" value="1"/>
</dbReference>
<dbReference type="Proteomes" id="UP001168821">
    <property type="component" value="Unassembled WGS sequence"/>
</dbReference>
<dbReference type="InterPro" id="IPR036770">
    <property type="entry name" value="Ankyrin_rpt-contain_sf"/>
</dbReference>
<keyword evidence="7" id="KW-0677">Repeat</keyword>